<feature type="compositionally biased region" description="Polar residues" evidence="1">
    <location>
        <begin position="30"/>
        <end position="40"/>
    </location>
</feature>
<dbReference type="EMBL" id="JBHMFI010000001">
    <property type="protein sequence ID" value="MFB9070516.1"/>
    <property type="molecule type" value="Genomic_DNA"/>
</dbReference>
<name>A0ABV5FV08_9MICC</name>
<organism evidence="2 3">
    <name type="scientific">Citricoccus parietis</name>
    <dbReference type="NCBI Taxonomy" id="592307"/>
    <lineage>
        <taxon>Bacteria</taxon>
        <taxon>Bacillati</taxon>
        <taxon>Actinomycetota</taxon>
        <taxon>Actinomycetes</taxon>
        <taxon>Micrococcales</taxon>
        <taxon>Micrococcaceae</taxon>
        <taxon>Citricoccus</taxon>
    </lineage>
</organism>
<evidence type="ECO:0000313" key="2">
    <source>
        <dbReference type="EMBL" id="MFB9070516.1"/>
    </source>
</evidence>
<proteinExistence type="predicted"/>
<feature type="compositionally biased region" description="Low complexity" evidence="1">
    <location>
        <begin position="47"/>
        <end position="77"/>
    </location>
</feature>
<evidence type="ECO:0000313" key="3">
    <source>
        <dbReference type="Proteomes" id="UP001589575"/>
    </source>
</evidence>
<reference evidence="2 3" key="1">
    <citation type="submission" date="2024-09" db="EMBL/GenBank/DDBJ databases">
        <authorList>
            <person name="Sun Q."/>
            <person name="Mori K."/>
        </authorList>
    </citation>
    <scope>NUCLEOTIDE SEQUENCE [LARGE SCALE GENOMIC DNA]</scope>
    <source>
        <strain evidence="2 3">CCM 7609</strain>
    </source>
</reference>
<protein>
    <submittedName>
        <fullName evidence="2">Uncharacterized protein</fullName>
    </submittedName>
</protein>
<feature type="compositionally biased region" description="Basic residues" evidence="1">
    <location>
        <begin position="1"/>
        <end position="21"/>
    </location>
</feature>
<feature type="region of interest" description="Disordered" evidence="1">
    <location>
        <begin position="1"/>
        <end position="77"/>
    </location>
</feature>
<keyword evidence="3" id="KW-1185">Reference proteome</keyword>
<dbReference type="Proteomes" id="UP001589575">
    <property type="component" value="Unassembled WGS sequence"/>
</dbReference>
<comment type="caution">
    <text evidence="2">The sequence shown here is derived from an EMBL/GenBank/DDBJ whole genome shotgun (WGS) entry which is preliminary data.</text>
</comment>
<evidence type="ECO:0000256" key="1">
    <source>
        <dbReference type="SAM" id="MobiDB-lite"/>
    </source>
</evidence>
<accession>A0ABV5FV08</accession>
<gene>
    <name evidence="2" type="ORF">ACFFX0_04665</name>
</gene>
<sequence length="101" mass="10695">MGHLARWWRHHLQPQHGRARLSRCPARSRSAGQRTVNPSESGPRPVRASVTTTPAPRATARSAASRTSRGTTGSSAAGIVCPVARATSTVCTASSKIRVAR</sequence>